<gene>
    <name evidence="1" type="ORF">GCM10011579_067900</name>
</gene>
<evidence type="ECO:0000313" key="1">
    <source>
        <dbReference type="EMBL" id="GGN81397.1"/>
    </source>
</evidence>
<proteinExistence type="predicted"/>
<dbReference type="AlphaFoldDB" id="A0A917YAZ0"/>
<sequence length="60" mass="6317">MLRPPPSAHVLWALGDDATRSVLQDCRTIARDKTLAWVEEAVAGCGGGAAVATRPLSWTA</sequence>
<comment type="caution">
    <text evidence="1">The sequence shown here is derived from an EMBL/GenBank/DDBJ whole genome shotgun (WGS) entry which is preliminary data.</text>
</comment>
<accession>A0A917YAZ0</accession>
<dbReference type="EMBL" id="BMMM01000014">
    <property type="protein sequence ID" value="GGN81397.1"/>
    <property type="molecule type" value="Genomic_DNA"/>
</dbReference>
<keyword evidence="2" id="KW-1185">Reference proteome</keyword>
<dbReference type="RefSeq" id="WP_189189913.1">
    <property type="nucleotide sequence ID" value="NZ_BMMM01000014.1"/>
</dbReference>
<reference evidence="1 2" key="1">
    <citation type="journal article" date="2014" name="Int. J. Syst. Evol. Microbiol.">
        <title>Complete genome sequence of Corynebacterium casei LMG S-19264T (=DSM 44701T), isolated from a smear-ripened cheese.</title>
        <authorList>
            <consortium name="US DOE Joint Genome Institute (JGI-PGF)"/>
            <person name="Walter F."/>
            <person name="Albersmeier A."/>
            <person name="Kalinowski J."/>
            <person name="Ruckert C."/>
        </authorList>
    </citation>
    <scope>NUCLEOTIDE SEQUENCE [LARGE SCALE GENOMIC DNA]</scope>
    <source>
        <strain evidence="1 2">CGMCC 4.7111</strain>
    </source>
</reference>
<protein>
    <submittedName>
        <fullName evidence="1">Uncharacterized protein</fullName>
    </submittedName>
</protein>
<organism evidence="1 2">
    <name type="scientific">Streptomyces albiflavescens</name>
    <dbReference type="NCBI Taxonomy" id="1623582"/>
    <lineage>
        <taxon>Bacteria</taxon>
        <taxon>Bacillati</taxon>
        <taxon>Actinomycetota</taxon>
        <taxon>Actinomycetes</taxon>
        <taxon>Kitasatosporales</taxon>
        <taxon>Streptomycetaceae</taxon>
        <taxon>Streptomyces</taxon>
    </lineage>
</organism>
<evidence type="ECO:0000313" key="2">
    <source>
        <dbReference type="Proteomes" id="UP000600365"/>
    </source>
</evidence>
<dbReference type="Proteomes" id="UP000600365">
    <property type="component" value="Unassembled WGS sequence"/>
</dbReference>
<name>A0A917YAZ0_9ACTN</name>